<dbReference type="PANTHER" id="PTHR43755">
    <property type="match status" value="1"/>
</dbReference>
<dbReference type="Pfam" id="PF09242">
    <property type="entry name" value="FCSD-flav_bind"/>
    <property type="match status" value="1"/>
</dbReference>
<evidence type="ECO:0000313" key="5">
    <source>
        <dbReference type="EMBL" id="MBV7379162.1"/>
    </source>
</evidence>
<gene>
    <name evidence="5" type="ORF">KJP28_09490</name>
</gene>
<protein>
    <submittedName>
        <fullName evidence="5">NAD(P)/FAD-dependent oxidoreductase</fullName>
    </submittedName>
</protein>
<dbReference type="InterPro" id="IPR052541">
    <property type="entry name" value="SQRD"/>
</dbReference>
<sequence length="423" mass="44895">MKLNRRQFVGASAGIAASTLAAPSLYAASHGGKPKVVVIGGGAGGATTARYINKDSDGAIDVTLVEPTRTYYTCFFSNLYIGGFRTIESLAHSYGGIASEGVNVVHDYAVGVDRDAKTVTLASGDTLMYDRLVMSPGIDFVDGAVPGWDVTAQNKMPHAYKAGSQSELLKAQIEAMPEGGTFAMVAPPNPYRCPPGPYERISMVAHLLKETNPTAKILIADPKEKFSKQGLFEEGWNTHYSGMIERIGPDFGGNNVEVNPDEMTLTIDGTVENVDVCNVIPAMKAGVICERAGLTDGNWAPVDGRTMVSRMDENVHILGDACAQGDMPKSGFSANSQAKVAAMAVRGALTDSKVFPAKFSNTCWSLIAPDDGVKVGAAYEANEEKIASVDSFISQTGEDAALRKATYEESVGWYEGITSDIFG</sequence>
<evidence type="ECO:0000259" key="2">
    <source>
        <dbReference type="Pfam" id="PF07992"/>
    </source>
</evidence>
<evidence type="ECO:0000259" key="4">
    <source>
        <dbReference type="Pfam" id="PF21706"/>
    </source>
</evidence>
<feature type="domain" description="FAD/NAD(P)-binding" evidence="2">
    <location>
        <begin position="35"/>
        <end position="148"/>
    </location>
</feature>
<feature type="domain" description="Sulfide dehydrogenase [flavocytochrome c] flavoprotein chain central" evidence="4">
    <location>
        <begin position="167"/>
        <end position="281"/>
    </location>
</feature>
<reference evidence="5 6" key="1">
    <citation type="submission" date="2021-05" db="EMBL/GenBank/DDBJ databases">
        <title>Culturable bacteria isolated from Daya Bay.</title>
        <authorList>
            <person name="Zheng W."/>
            <person name="Yu S."/>
            <person name="Huang Y."/>
        </authorList>
    </citation>
    <scope>NUCLEOTIDE SEQUENCE [LARGE SCALE GENOMIC DNA]</scope>
    <source>
        <strain evidence="5 6">DP4N28-5</strain>
    </source>
</reference>
<dbReference type="InterPro" id="IPR006311">
    <property type="entry name" value="TAT_signal"/>
</dbReference>
<name>A0ABS6T1P2_9RHOB</name>
<keyword evidence="1" id="KW-0732">Signal</keyword>
<organism evidence="5 6">
    <name type="scientific">Maritimibacter dapengensis</name>
    <dbReference type="NCBI Taxonomy" id="2836868"/>
    <lineage>
        <taxon>Bacteria</taxon>
        <taxon>Pseudomonadati</taxon>
        <taxon>Pseudomonadota</taxon>
        <taxon>Alphaproteobacteria</taxon>
        <taxon>Rhodobacterales</taxon>
        <taxon>Roseobacteraceae</taxon>
        <taxon>Maritimibacter</taxon>
    </lineage>
</organism>
<feature type="signal peptide" evidence="1">
    <location>
        <begin position="1"/>
        <end position="27"/>
    </location>
</feature>
<proteinExistence type="predicted"/>
<dbReference type="Pfam" id="PF21706">
    <property type="entry name" value="FCSD_central"/>
    <property type="match status" value="1"/>
</dbReference>
<dbReference type="InterPro" id="IPR015323">
    <property type="entry name" value="FlavoCytC_S_DH_flav-bd"/>
</dbReference>
<accession>A0ABS6T1P2</accession>
<dbReference type="Proteomes" id="UP000756530">
    <property type="component" value="Unassembled WGS sequence"/>
</dbReference>
<evidence type="ECO:0000256" key="1">
    <source>
        <dbReference type="SAM" id="SignalP"/>
    </source>
</evidence>
<evidence type="ECO:0000259" key="3">
    <source>
        <dbReference type="Pfam" id="PF09242"/>
    </source>
</evidence>
<dbReference type="Pfam" id="PF07992">
    <property type="entry name" value="Pyr_redox_2"/>
    <property type="match status" value="1"/>
</dbReference>
<dbReference type="InterPro" id="IPR049386">
    <property type="entry name" value="FCSD_central"/>
</dbReference>
<dbReference type="InterPro" id="IPR023753">
    <property type="entry name" value="FAD/NAD-binding_dom"/>
</dbReference>
<dbReference type="EMBL" id="JAHUZE010000002">
    <property type="protein sequence ID" value="MBV7379162.1"/>
    <property type="molecule type" value="Genomic_DNA"/>
</dbReference>
<feature type="chain" id="PRO_5047488128" evidence="1">
    <location>
        <begin position="28"/>
        <end position="423"/>
    </location>
</feature>
<comment type="caution">
    <text evidence="5">The sequence shown here is derived from an EMBL/GenBank/DDBJ whole genome shotgun (WGS) entry which is preliminary data.</text>
</comment>
<dbReference type="PANTHER" id="PTHR43755:SF1">
    <property type="entry name" value="FAD-DEPENDENT PYRIDINE NUCLEOTIDE-DISULPHIDE OXIDOREDUCTASE"/>
    <property type="match status" value="1"/>
</dbReference>
<dbReference type="PROSITE" id="PS51318">
    <property type="entry name" value="TAT"/>
    <property type="match status" value="1"/>
</dbReference>
<evidence type="ECO:0000313" key="6">
    <source>
        <dbReference type="Proteomes" id="UP000756530"/>
    </source>
</evidence>
<dbReference type="RefSeq" id="WP_218392311.1">
    <property type="nucleotide sequence ID" value="NZ_JAHUZE010000002.1"/>
</dbReference>
<keyword evidence="6" id="KW-1185">Reference proteome</keyword>
<feature type="domain" description="Flavocytochrome c sulphide dehydrogenase flavin-binding" evidence="3">
    <location>
        <begin position="357"/>
        <end position="422"/>
    </location>
</feature>